<dbReference type="InterPro" id="IPR009061">
    <property type="entry name" value="DNA-bd_dom_put_sf"/>
</dbReference>
<sequence>MSNGYLMHIGEVAERTGLSVKTIRDYDAAEVLHPSGRTDGGFRLYSEDDVARLLMVRRMKPLGFSLGEAAILVDAVKMLDEAQPDVDLTAVRARVAAFIRDAETRRDALGQQLGMVDEFLEELRAH</sequence>
<keyword evidence="1" id="KW-0238">DNA-binding</keyword>
<dbReference type="STRING" id="33881.NS184_01650"/>
<evidence type="ECO:0000313" key="4">
    <source>
        <dbReference type="Proteomes" id="UP000078252"/>
    </source>
</evidence>
<comment type="caution">
    <text evidence="3">The sequence shown here is derived from an EMBL/GenBank/DDBJ whole genome shotgun (WGS) entry which is preliminary data.</text>
</comment>
<name>A0A175S148_9MICO</name>
<dbReference type="AlphaFoldDB" id="A0A175S148"/>
<dbReference type="GO" id="GO:0003700">
    <property type="term" value="F:DNA-binding transcription factor activity"/>
    <property type="evidence" value="ECO:0007669"/>
    <property type="project" value="InterPro"/>
</dbReference>
<dbReference type="RefSeq" id="WP_058724438.1">
    <property type="nucleotide sequence ID" value="NZ_LDQC01000009.1"/>
</dbReference>
<dbReference type="PANTHER" id="PTHR30204:SF93">
    <property type="entry name" value="HTH MERR-TYPE DOMAIN-CONTAINING PROTEIN"/>
    <property type="match status" value="1"/>
</dbReference>
<dbReference type="Proteomes" id="UP000078252">
    <property type="component" value="Unassembled WGS sequence"/>
</dbReference>
<feature type="domain" description="HTH merR-type" evidence="2">
    <location>
        <begin position="6"/>
        <end position="75"/>
    </location>
</feature>
<dbReference type="EMBL" id="LDQC01000009">
    <property type="protein sequence ID" value="KTR10416.1"/>
    <property type="molecule type" value="Genomic_DNA"/>
</dbReference>
<dbReference type="Pfam" id="PF13411">
    <property type="entry name" value="MerR_1"/>
    <property type="match status" value="1"/>
</dbReference>
<gene>
    <name evidence="3" type="ORF">NS184_01650</name>
</gene>
<evidence type="ECO:0000313" key="3">
    <source>
        <dbReference type="EMBL" id="KTR10416.1"/>
    </source>
</evidence>
<dbReference type="SMART" id="SM00422">
    <property type="entry name" value="HTH_MERR"/>
    <property type="match status" value="1"/>
</dbReference>
<dbReference type="InterPro" id="IPR000551">
    <property type="entry name" value="MerR-type_HTH_dom"/>
</dbReference>
<dbReference type="Gene3D" id="1.10.1660.10">
    <property type="match status" value="1"/>
</dbReference>
<evidence type="ECO:0000259" key="2">
    <source>
        <dbReference type="PROSITE" id="PS50937"/>
    </source>
</evidence>
<dbReference type="PANTHER" id="PTHR30204">
    <property type="entry name" value="REDOX-CYCLING DRUG-SENSING TRANSCRIPTIONAL ACTIVATOR SOXR"/>
    <property type="match status" value="1"/>
</dbReference>
<dbReference type="OrthoDB" id="9809391at2"/>
<dbReference type="PATRIC" id="fig|33881.3.peg.3376"/>
<evidence type="ECO:0000256" key="1">
    <source>
        <dbReference type="ARBA" id="ARBA00023125"/>
    </source>
</evidence>
<dbReference type="InterPro" id="IPR047057">
    <property type="entry name" value="MerR_fam"/>
</dbReference>
<dbReference type="PRINTS" id="PR00040">
    <property type="entry name" value="HTHMERR"/>
</dbReference>
<dbReference type="GO" id="GO:0003677">
    <property type="term" value="F:DNA binding"/>
    <property type="evidence" value="ECO:0007669"/>
    <property type="project" value="UniProtKB-KW"/>
</dbReference>
<organism evidence="3 4">
    <name type="scientific">Curtobacterium luteum</name>
    <dbReference type="NCBI Taxonomy" id="33881"/>
    <lineage>
        <taxon>Bacteria</taxon>
        <taxon>Bacillati</taxon>
        <taxon>Actinomycetota</taxon>
        <taxon>Actinomycetes</taxon>
        <taxon>Micrococcales</taxon>
        <taxon>Microbacteriaceae</taxon>
        <taxon>Curtobacterium</taxon>
    </lineage>
</organism>
<proteinExistence type="predicted"/>
<reference evidence="3 4" key="1">
    <citation type="journal article" date="2016" name="Front. Microbiol.">
        <title>Genomic Resource of Rice Seed Associated Bacteria.</title>
        <authorList>
            <person name="Midha S."/>
            <person name="Bansal K."/>
            <person name="Sharma S."/>
            <person name="Kumar N."/>
            <person name="Patil P.P."/>
            <person name="Chaudhry V."/>
            <person name="Patil P.B."/>
        </authorList>
    </citation>
    <scope>NUCLEOTIDE SEQUENCE [LARGE SCALE GENOMIC DNA]</scope>
    <source>
        <strain evidence="3 4">NS184</strain>
    </source>
</reference>
<dbReference type="SUPFAM" id="SSF46955">
    <property type="entry name" value="Putative DNA-binding domain"/>
    <property type="match status" value="1"/>
</dbReference>
<protein>
    <submittedName>
        <fullName evidence="3">MerR family transcriptional regulator</fullName>
    </submittedName>
</protein>
<accession>A0A175S148</accession>
<dbReference type="PROSITE" id="PS50937">
    <property type="entry name" value="HTH_MERR_2"/>
    <property type="match status" value="1"/>
</dbReference>